<dbReference type="Proteomes" id="UP000716291">
    <property type="component" value="Unassembled WGS sequence"/>
</dbReference>
<dbReference type="AlphaFoldDB" id="A0A9P7BKJ2"/>
<evidence type="ECO:0000313" key="1">
    <source>
        <dbReference type="EMBL" id="KAG1300150.1"/>
    </source>
</evidence>
<dbReference type="OrthoDB" id="2290280at2759"/>
<protein>
    <submittedName>
        <fullName evidence="1">Uncharacterized protein</fullName>
    </submittedName>
</protein>
<name>A0A9P7BKJ2_RHIOR</name>
<gene>
    <name evidence="1" type="ORF">G6F64_012768</name>
</gene>
<accession>A0A9P7BKJ2</accession>
<organism evidence="1 2">
    <name type="scientific">Rhizopus oryzae</name>
    <name type="common">Mucormycosis agent</name>
    <name type="synonym">Rhizopus arrhizus var. delemar</name>
    <dbReference type="NCBI Taxonomy" id="64495"/>
    <lineage>
        <taxon>Eukaryota</taxon>
        <taxon>Fungi</taxon>
        <taxon>Fungi incertae sedis</taxon>
        <taxon>Mucoromycota</taxon>
        <taxon>Mucoromycotina</taxon>
        <taxon>Mucoromycetes</taxon>
        <taxon>Mucorales</taxon>
        <taxon>Mucorineae</taxon>
        <taxon>Rhizopodaceae</taxon>
        <taxon>Rhizopus</taxon>
    </lineage>
</organism>
<sequence length="77" mass="8904">MCKISRRYSNLSFFTHCNPQDAPQLLPQLNIVEHQLASLQQYRVDTLALRAGIRWRECGELSAGYLKQTVKQNVVEQ</sequence>
<comment type="caution">
    <text evidence="1">The sequence shown here is derived from an EMBL/GenBank/DDBJ whole genome shotgun (WGS) entry which is preliminary data.</text>
</comment>
<evidence type="ECO:0000313" key="2">
    <source>
        <dbReference type="Proteomes" id="UP000716291"/>
    </source>
</evidence>
<dbReference type="EMBL" id="JAANQT010004240">
    <property type="protein sequence ID" value="KAG1300150.1"/>
    <property type="molecule type" value="Genomic_DNA"/>
</dbReference>
<reference evidence="1" key="1">
    <citation type="journal article" date="2020" name="Microb. Genom.">
        <title>Genetic diversity of clinical and environmental Mucorales isolates obtained from an investigation of mucormycosis cases among solid organ transplant recipients.</title>
        <authorList>
            <person name="Nguyen M.H."/>
            <person name="Kaul D."/>
            <person name="Muto C."/>
            <person name="Cheng S.J."/>
            <person name="Richter R.A."/>
            <person name="Bruno V.M."/>
            <person name="Liu G."/>
            <person name="Beyhan S."/>
            <person name="Sundermann A.J."/>
            <person name="Mounaud S."/>
            <person name="Pasculle A.W."/>
            <person name="Nierman W.C."/>
            <person name="Driscoll E."/>
            <person name="Cumbie R."/>
            <person name="Clancy C.J."/>
            <person name="Dupont C.L."/>
        </authorList>
    </citation>
    <scope>NUCLEOTIDE SEQUENCE</scope>
    <source>
        <strain evidence="1">GL11</strain>
    </source>
</reference>
<keyword evidence="2" id="KW-1185">Reference proteome</keyword>
<proteinExistence type="predicted"/>